<evidence type="ECO:0000256" key="10">
    <source>
        <dbReference type="PIRNR" id="PIRNR001174"/>
    </source>
</evidence>
<dbReference type="AlphaFoldDB" id="A0A2N6MP94"/>
<dbReference type="Gene3D" id="1.20.58.1480">
    <property type="match status" value="1"/>
</dbReference>
<keyword evidence="6 9" id="KW-0720">Serine protease</keyword>
<comment type="caution">
    <text evidence="19">The sequence shown here is derived from an EMBL/GenBank/DDBJ whole genome shotgun (WGS) entry which is preliminary data.</text>
</comment>
<evidence type="ECO:0000256" key="2">
    <source>
        <dbReference type="ARBA" id="ARBA00022490"/>
    </source>
</evidence>
<dbReference type="PANTHER" id="PTHR10046">
    <property type="entry name" value="ATP DEPENDENT LON PROTEASE FAMILY MEMBER"/>
    <property type="match status" value="1"/>
</dbReference>
<feature type="coiled-coil region" evidence="15">
    <location>
        <begin position="195"/>
        <end position="277"/>
    </location>
</feature>
<evidence type="ECO:0000256" key="9">
    <source>
        <dbReference type="HAMAP-Rule" id="MF_01973"/>
    </source>
</evidence>
<dbReference type="Gene3D" id="2.30.130.40">
    <property type="entry name" value="LON domain-like"/>
    <property type="match status" value="1"/>
</dbReference>
<dbReference type="GO" id="GO:0006515">
    <property type="term" value="P:protein quality control for misfolded or incompletely synthesized proteins"/>
    <property type="evidence" value="ECO:0007669"/>
    <property type="project" value="UniProtKB-UniRule"/>
</dbReference>
<dbReference type="Gene3D" id="1.10.8.60">
    <property type="match status" value="1"/>
</dbReference>
<dbReference type="EMBL" id="NMQI01000022">
    <property type="protein sequence ID" value="PMB48581.1"/>
    <property type="molecule type" value="Genomic_DNA"/>
</dbReference>
<evidence type="ECO:0000256" key="3">
    <source>
        <dbReference type="ARBA" id="ARBA00022670"/>
    </source>
</evidence>
<dbReference type="PIRSF" id="PIRSF001174">
    <property type="entry name" value="Lon_proteas"/>
    <property type="match status" value="1"/>
</dbReference>
<gene>
    <name evidence="9 19" type="primary">lon</name>
    <name evidence="19" type="ORF">CEN41_00895</name>
</gene>
<keyword evidence="2 9" id="KW-0963">Cytoplasm</keyword>
<dbReference type="InterPro" id="IPR003593">
    <property type="entry name" value="AAA+_ATPase"/>
</dbReference>
<sequence length="829" mass="91686">MTDTPINVNQNSEIDAQTTPEIPDILPVLPLINTVIVPMAVAPIVVGQERSVKLVDEVMRTNRLVALVAQRHPEARPAGPDDIYRVGTAAIIHRLLRLPDGTLQLVVQGLKRIRILDFLQTEPFLVARIETSPEQVISGVTELEALRRTLGELFSKLVPLTEDIPNELAAAGENISDPRLFAYLVAAMTPMETPLRQEILELDAVENKLQRLIEIVQQELAVRELQQQIASDAQEKISKSQREYILREQLKSIQRELGEENAEQAEIQELRNQLEAAQLPEEARKEAFRELSRLERLPAISPEYGMIRTYLDWMVSLPWNTTTGEAIDLGYAHQVLDEDHYDLEKIKDRILEYLAVKKLKSERAAVLEEQSSVQEKAPEEAPASQKPAETVLEEIRREPILCFVGPPGVGKTSLGQSIARAMGRKFVRISLGGVSDEAEIRGHRRTYIGALPGRLIQALRRAETADPVFMLDEVDKLGRSFQGDPAAALLEVLDPAQNHTFVDTYLGVPFDLSRVLFICTANTVETIPSPLLDRMEILSLSGYTELEKLHIARRYLLPKQLRANGLKPEELAITDAALQRIIREYTREAGVRSLEREIGAVVRKVARQIAEGKVTATTVEAEQLPDYLRRPRFLDEVVERIDRPGIATGLAWTPAGGDVLFVEATMMPGRAEQLVLTGMLGDVMRESAQAALSYVRSNAEKLGIDPKVFMGKVVHVHVPAGATPKDGPSAGVTMVTAIASVASGRLVRNDVAMTGEITLRGKVLPVGGIREKVLAAYRAGIKTVILPQRNEPDLEDVPEEVRHQLQFVPVSAAEEVLATALTVANLDAS</sequence>
<dbReference type="InterPro" id="IPR003111">
    <property type="entry name" value="Lon_prtase_N"/>
</dbReference>
<keyword evidence="7 9" id="KW-0067">ATP-binding</keyword>
<dbReference type="GO" id="GO:0034605">
    <property type="term" value="P:cellular response to heat"/>
    <property type="evidence" value="ECO:0007669"/>
    <property type="project" value="UniProtKB-UniRule"/>
</dbReference>
<dbReference type="InterPro" id="IPR003959">
    <property type="entry name" value="ATPase_AAA_core"/>
</dbReference>
<dbReference type="Pfam" id="PF02190">
    <property type="entry name" value="LON_substr_bdg"/>
    <property type="match status" value="1"/>
</dbReference>
<feature type="active site" evidence="9 11">
    <location>
        <position position="729"/>
    </location>
</feature>
<dbReference type="InterPro" id="IPR027417">
    <property type="entry name" value="P-loop_NTPase"/>
</dbReference>
<feature type="binding site" evidence="9 12">
    <location>
        <begin position="405"/>
        <end position="412"/>
    </location>
    <ligand>
        <name>ATP</name>
        <dbReference type="ChEBI" id="CHEBI:30616"/>
    </ligand>
</feature>
<comment type="similarity">
    <text evidence="9 10 13 14">Belongs to the peptidase S16 family.</text>
</comment>
<feature type="domain" description="Lon N-terminal" evidence="18">
    <location>
        <begin position="26"/>
        <end position="220"/>
    </location>
</feature>
<evidence type="ECO:0000256" key="4">
    <source>
        <dbReference type="ARBA" id="ARBA00022741"/>
    </source>
</evidence>
<evidence type="ECO:0000256" key="8">
    <source>
        <dbReference type="ARBA" id="ARBA00023016"/>
    </source>
</evidence>
<dbReference type="SUPFAM" id="SSF88697">
    <property type="entry name" value="PUA domain-like"/>
    <property type="match status" value="1"/>
</dbReference>
<evidence type="ECO:0000256" key="13">
    <source>
        <dbReference type="PROSITE-ProRule" id="PRU01122"/>
    </source>
</evidence>
<evidence type="ECO:0000313" key="20">
    <source>
        <dbReference type="Proteomes" id="UP000234966"/>
    </source>
</evidence>
<dbReference type="SUPFAM" id="SSF54211">
    <property type="entry name" value="Ribosomal protein S5 domain 2-like"/>
    <property type="match status" value="1"/>
</dbReference>
<comment type="induction">
    <text evidence="9">By heat shock.</text>
</comment>
<dbReference type="InterPro" id="IPR020568">
    <property type="entry name" value="Ribosomal_Su5_D2-typ_SF"/>
</dbReference>
<evidence type="ECO:0000259" key="17">
    <source>
        <dbReference type="PROSITE" id="PS51786"/>
    </source>
</evidence>
<comment type="function">
    <text evidence="9">ATP-dependent serine protease that mediates the selective degradation of mutant and abnormal proteins as well as certain short-lived regulatory proteins. Required for cellular homeostasis and for survival from DNA damage and developmental changes induced by stress. Degrades polypeptides processively to yield small peptide fragments that are 5 to 10 amino acids long. Binds to DNA in a double-stranded, site-specific manner.</text>
</comment>
<feature type="domain" description="Lon proteolytic" evidence="17">
    <location>
        <begin position="641"/>
        <end position="823"/>
    </location>
</feature>
<evidence type="ECO:0000256" key="1">
    <source>
        <dbReference type="ARBA" id="ARBA00004496"/>
    </source>
</evidence>
<dbReference type="Pfam" id="PF22667">
    <property type="entry name" value="Lon_lid"/>
    <property type="match status" value="1"/>
</dbReference>
<keyword evidence="3 9" id="KW-0645">Protease</keyword>
<name>A0A2N6MP94_9CYAN</name>
<dbReference type="InterPro" id="IPR054594">
    <property type="entry name" value="Lon_lid"/>
</dbReference>
<dbReference type="GO" id="GO:0043565">
    <property type="term" value="F:sequence-specific DNA binding"/>
    <property type="evidence" value="ECO:0007669"/>
    <property type="project" value="UniProtKB-UniRule"/>
</dbReference>
<dbReference type="GO" id="GO:0004252">
    <property type="term" value="F:serine-type endopeptidase activity"/>
    <property type="evidence" value="ECO:0007669"/>
    <property type="project" value="UniProtKB-UniRule"/>
</dbReference>
<dbReference type="GO" id="GO:0005737">
    <property type="term" value="C:cytoplasm"/>
    <property type="evidence" value="ECO:0007669"/>
    <property type="project" value="UniProtKB-SubCell"/>
</dbReference>
<evidence type="ECO:0000256" key="16">
    <source>
        <dbReference type="SAM" id="MobiDB-lite"/>
    </source>
</evidence>
<feature type="active site" evidence="9 11">
    <location>
        <position position="772"/>
    </location>
</feature>
<evidence type="ECO:0000259" key="18">
    <source>
        <dbReference type="PROSITE" id="PS51787"/>
    </source>
</evidence>
<evidence type="ECO:0000256" key="6">
    <source>
        <dbReference type="ARBA" id="ARBA00022825"/>
    </source>
</evidence>
<dbReference type="PROSITE" id="PS51786">
    <property type="entry name" value="LON_PROTEOLYTIC"/>
    <property type="match status" value="1"/>
</dbReference>
<dbReference type="RefSeq" id="WP_102206037.1">
    <property type="nucleotide sequence ID" value="NZ_NMQI01000022.1"/>
</dbReference>
<evidence type="ECO:0000256" key="11">
    <source>
        <dbReference type="PIRSR" id="PIRSR001174-1"/>
    </source>
</evidence>
<dbReference type="SUPFAM" id="SSF52540">
    <property type="entry name" value="P-loop containing nucleoside triphosphate hydrolases"/>
    <property type="match status" value="1"/>
</dbReference>
<evidence type="ECO:0000256" key="12">
    <source>
        <dbReference type="PIRSR" id="PIRSR001174-2"/>
    </source>
</evidence>
<evidence type="ECO:0000256" key="7">
    <source>
        <dbReference type="ARBA" id="ARBA00022840"/>
    </source>
</evidence>
<proteinExistence type="evidence at transcript level"/>
<dbReference type="PROSITE" id="PS01046">
    <property type="entry name" value="LON_SER"/>
    <property type="match status" value="1"/>
</dbReference>
<dbReference type="NCBIfam" id="TIGR00763">
    <property type="entry name" value="lon"/>
    <property type="match status" value="1"/>
</dbReference>
<dbReference type="InterPro" id="IPR008269">
    <property type="entry name" value="Lon_proteolytic"/>
</dbReference>
<dbReference type="Gene3D" id="1.20.5.5270">
    <property type="match status" value="1"/>
</dbReference>
<dbReference type="PROSITE" id="PS51787">
    <property type="entry name" value="LON_N"/>
    <property type="match status" value="1"/>
</dbReference>
<dbReference type="InterPro" id="IPR015947">
    <property type="entry name" value="PUA-like_sf"/>
</dbReference>
<dbReference type="InterPro" id="IPR027543">
    <property type="entry name" value="Lon_bac"/>
</dbReference>
<comment type="subunit">
    <text evidence="9 10">Homohexamer. Organized in a ring with a central cavity.</text>
</comment>
<keyword evidence="5 9" id="KW-0378">Hydrolase</keyword>
<dbReference type="SMART" id="SM00464">
    <property type="entry name" value="LON"/>
    <property type="match status" value="1"/>
</dbReference>
<dbReference type="Gene3D" id="3.30.230.10">
    <property type="match status" value="1"/>
</dbReference>
<comment type="catalytic activity">
    <reaction evidence="9 10 13">
        <text>Hydrolysis of proteins in presence of ATP.</text>
        <dbReference type="EC" id="3.4.21.53"/>
    </reaction>
</comment>
<reference evidence="19 20" key="1">
    <citation type="submission" date="2017-07" db="EMBL/GenBank/DDBJ databases">
        <title>Genomes of Fischerella (Mastigocladus) sp. strains.</title>
        <authorList>
            <person name="Miller S.R."/>
        </authorList>
    </citation>
    <scope>NUCLEOTIDE SEQUENCE [LARGE SCALE GENOMIC DNA]</scope>
    <source>
        <strain evidence="19 20">CCMEE 5330</strain>
    </source>
</reference>
<dbReference type="Pfam" id="PF00004">
    <property type="entry name" value="AAA"/>
    <property type="match status" value="1"/>
</dbReference>
<dbReference type="Pfam" id="PF05362">
    <property type="entry name" value="Lon_C"/>
    <property type="match status" value="1"/>
</dbReference>
<dbReference type="InterPro" id="IPR008268">
    <property type="entry name" value="Peptidase_S16_AS"/>
</dbReference>
<protein>
    <recommendedName>
        <fullName evidence="9 10">Lon protease</fullName>
        <ecNumber evidence="9 10">3.4.21.53</ecNumber>
    </recommendedName>
    <alternativeName>
        <fullName evidence="9">ATP-dependent protease La</fullName>
    </alternativeName>
</protein>
<dbReference type="Proteomes" id="UP000234966">
    <property type="component" value="Unassembled WGS sequence"/>
</dbReference>
<dbReference type="InterPro" id="IPR027065">
    <property type="entry name" value="Lon_Prtase"/>
</dbReference>
<dbReference type="GO" id="GO:0016887">
    <property type="term" value="F:ATP hydrolysis activity"/>
    <property type="evidence" value="ECO:0007669"/>
    <property type="project" value="UniProtKB-UniRule"/>
</dbReference>
<keyword evidence="4 9" id="KW-0547">Nucleotide-binding</keyword>
<dbReference type="HAMAP" id="MF_01973">
    <property type="entry name" value="lon_bact"/>
    <property type="match status" value="1"/>
</dbReference>
<dbReference type="FunFam" id="1.20.5.5270:FF:000002">
    <property type="entry name" value="Lon protease homolog"/>
    <property type="match status" value="1"/>
</dbReference>
<dbReference type="InterPro" id="IPR046336">
    <property type="entry name" value="Lon_prtase_N_sf"/>
</dbReference>
<evidence type="ECO:0000313" key="19">
    <source>
        <dbReference type="EMBL" id="PMB48581.1"/>
    </source>
</evidence>
<evidence type="ECO:0000256" key="15">
    <source>
        <dbReference type="SAM" id="Coils"/>
    </source>
</evidence>
<organism evidence="19 20">
    <name type="scientific">Fischerella thermalis CCMEE 5330</name>
    <dbReference type="NCBI Taxonomy" id="2019670"/>
    <lineage>
        <taxon>Bacteria</taxon>
        <taxon>Bacillati</taxon>
        <taxon>Cyanobacteriota</taxon>
        <taxon>Cyanophyceae</taxon>
        <taxon>Nostocales</taxon>
        <taxon>Hapalosiphonaceae</taxon>
        <taxon>Fischerella</taxon>
    </lineage>
</organism>
<comment type="subcellular location">
    <subcellularLocation>
        <location evidence="1 9 10">Cytoplasm</location>
    </subcellularLocation>
</comment>
<dbReference type="PRINTS" id="PR00830">
    <property type="entry name" value="ENDOLAPTASE"/>
</dbReference>
<accession>A0A2N6MP94</accession>
<evidence type="ECO:0000256" key="14">
    <source>
        <dbReference type="RuleBase" id="RU000591"/>
    </source>
</evidence>
<evidence type="ECO:0000256" key="5">
    <source>
        <dbReference type="ARBA" id="ARBA00022801"/>
    </source>
</evidence>
<keyword evidence="8 9" id="KW-0346">Stress response</keyword>
<feature type="region of interest" description="Disordered" evidence="16">
    <location>
        <begin position="369"/>
        <end position="388"/>
    </location>
</feature>
<keyword evidence="15" id="KW-0175">Coiled coil</keyword>
<dbReference type="InterPro" id="IPR014721">
    <property type="entry name" value="Ribsml_uS5_D2-typ_fold_subgr"/>
</dbReference>
<dbReference type="GO" id="GO:0004176">
    <property type="term" value="F:ATP-dependent peptidase activity"/>
    <property type="evidence" value="ECO:0007669"/>
    <property type="project" value="UniProtKB-UniRule"/>
</dbReference>
<dbReference type="Gene3D" id="3.40.50.300">
    <property type="entry name" value="P-loop containing nucleotide triphosphate hydrolases"/>
    <property type="match status" value="1"/>
</dbReference>
<dbReference type="CDD" id="cd19500">
    <property type="entry name" value="RecA-like_Lon"/>
    <property type="match status" value="1"/>
</dbReference>
<dbReference type="SMART" id="SM00382">
    <property type="entry name" value="AAA"/>
    <property type="match status" value="1"/>
</dbReference>
<dbReference type="InterPro" id="IPR004815">
    <property type="entry name" value="Lon_bac/euk-typ"/>
</dbReference>
<dbReference type="EC" id="3.4.21.53" evidence="9 10"/>
<dbReference type="GO" id="GO:0005524">
    <property type="term" value="F:ATP binding"/>
    <property type="evidence" value="ECO:0007669"/>
    <property type="project" value="UniProtKB-UniRule"/>
</dbReference>